<dbReference type="Gene3D" id="1.50.10.20">
    <property type="match status" value="1"/>
</dbReference>
<sequence>MRSVDVIDSLWRLKDYCERERYKGWDVGDSIESPLLSKTVLGKSPFIRFFVQQLTGHRLGYFNVRPLLRIPKLLNAKGVALFLNGYCNLYDILKNGYPLPDDYSLSVCLRQIEEVASLLISLRSKGISSSGWGYPTGWQGRLHFFFPPHTPTVVASSFAVEALAHAYAITREQRYRDEVLETARFVMKDLHRTPYKSGFLFSYSPYPGNDSVYNASLLGARILLRCYDLNGDRTYKEIAKQAIDTCVEAQNPDGSWPYGNGSMQGWIDNFHTGYNLEAIQTYKEITGETIYDDALDRGATFMLTHHFDRNHVPKYYHDRQYPIDIHCCGEIFVVLHKLGLFDSYKRLAEDVFVWTVKHMQDGNGYFYFQKHNWMTNKTPYMRWSNAFMFNALSYLLKDELHIRCESY</sequence>
<dbReference type="Proteomes" id="UP000823847">
    <property type="component" value="Unassembled WGS sequence"/>
</dbReference>
<dbReference type="EMBL" id="DXEN01000051">
    <property type="protein sequence ID" value="HIX86252.1"/>
    <property type="molecule type" value="Genomic_DNA"/>
</dbReference>
<proteinExistence type="predicted"/>
<accession>A0A9D1XR55</accession>
<comment type="caution">
    <text evidence="1">The sequence shown here is derived from an EMBL/GenBank/DDBJ whole genome shotgun (WGS) entry which is preliminary data.</text>
</comment>
<reference evidence="1" key="2">
    <citation type="submission" date="2021-04" db="EMBL/GenBank/DDBJ databases">
        <authorList>
            <person name="Gilroy R."/>
        </authorList>
    </citation>
    <scope>NUCLEOTIDE SEQUENCE</scope>
    <source>
        <strain evidence="1">ChiHecec2B26-12326</strain>
    </source>
</reference>
<dbReference type="SUPFAM" id="SSF48208">
    <property type="entry name" value="Six-hairpin glycosidases"/>
    <property type="match status" value="1"/>
</dbReference>
<evidence type="ECO:0000313" key="1">
    <source>
        <dbReference type="EMBL" id="HIX86252.1"/>
    </source>
</evidence>
<gene>
    <name evidence="1" type="ORF">H9848_06560</name>
</gene>
<dbReference type="AlphaFoldDB" id="A0A9D1XR55"/>
<dbReference type="InterPro" id="IPR008928">
    <property type="entry name" value="6-hairpin_glycosidase_sf"/>
</dbReference>
<evidence type="ECO:0000313" key="2">
    <source>
        <dbReference type="Proteomes" id="UP000823847"/>
    </source>
</evidence>
<reference evidence="1" key="1">
    <citation type="journal article" date="2021" name="PeerJ">
        <title>Extensive microbial diversity within the chicken gut microbiome revealed by metagenomics and culture.</title>
        <authorList>
            <person name="Gilroy R."/>
            <person name="Ravi A."/>
            <person name="Getino M."/>
            <person name="Pursley I."/>
            <person name="Horton D.L."/>
            <person name="Alikhan N.F."/>
            <person name="Baker D."/>
            <person name="Gharbi K."/>
            <person name="Hall N."/>
            <person name="Watson M."/>
            <person name="Adriaenssens E.M."/>
            <person name="Foster-Nyarko E."/>
            <person name="Jarju S."/>
            <person name="Secka A."/>
            <person name="Antonio M."/>
            <person name="Oren A."/>
            <person name="Chaudhuri R.R."/>
            <person name="La Ragione R."/>
            <person name="Hildebrand F."/>
            <person name="Pallen M.J."/>
        </authorList>
    </citation>
    <scope>NUCLEOTIDE SEQUENCE</scope>
    <source>
        <strain evidence="1">ChiHecec2B26-12326</strain>
    </source>
</reference>
<protein>
    <submittedName>
        <fullName evidence="1">Delta-aminolevulinic acid dehydratase</fullName>
    </submittedName>
</protein>
<organism evidence="1 2">
    <name type="scientific">Candidatus Parabacteroides intestinigallinarum</name>
    <dbReference type="NCBI Taxonomy" id="2838722"/>
    <lineage>
        <taxon>Bacteria</taxon>
        <taxon>Pseudomonadati</taxon>
        <taxon>Bacteroidota</taxon>
        <taxon>Bacteroidia</taxon>
        <taxon>Bacteroidales</taxon>
        <taxon>Tannerellaceae</taxon>
        <taxon>Parabacteroides</taxon>
    </lineage>
</organism>
<dbReference type="GO" id="GO:0005975">
    <property type="term" value="P:carbohydrate metabolic process"/>
    <property type="evidence" value="ECO:0007669"/>
    <property type="project" value="InterPro"/>
</dbReference>
<name>A0A9D1XR55_9BACT</name>